<dbReference type="Gene3D" id="3.40.50.1820">
    <property type="entry name" value="alpha/beta hydrolase"/>
    <property type="match status" value="1"/>
</dbReference>
<proteinExistence type="predicted"/>
<gene>
    <name evidence="1" type="ORF">NCTC11179_02391</name>
</gene>
<evidence type="ECO:0000313" key="1">
    <source>
        <dbReference type="EMBL" id="STZ68908.1"/>
    </source>
</evidence>
<organism evidence="1 2">
    <name type="scientific">Myroides odoratus</name>
    <name type="common">Flavobacterium odoratum</name>
    <dbReference type="NCBI Taxonomy" id="256"/>
    <lineage>
        <taxon>Bacteria</taxon>
        <taxon>Pseudomonadati</taxon>
        <taxon>Bacteroidota</taxon>
        <taxon>Flavobacteriia</taxon>
        <taxon>Flavobacteriales</taxon>
        <taxon>Flavobacteriaceae</taxon>
        <taxon>Myroides</taxon>
    </lineage>
</organism>
<dbReference type="Proteomes" id="UP000255024">
    <property type="component" value="Unassembled WGS sequence"/>
</dbReference>
<keyword evidence="2" id="KW-1185">Reference proteome</keyword>
<dbReference type="SUPFAM" id="SSF53474">
    <property type="entry name" value="alpha/beta-Hydrolases"/>
    <property type="match status" value="1"/>
</dbReference>
<sequence>MLRRCLQRKKGSVDKIYVLSGLGVDERVFDTFEFNDSIVHFISWMPPLKKESLADYAKRIAMQIEDEHPVIMGLSFGGMVAVEIAKIRKVKKVIVLASAKERAELPKLYLFIGQWRLHRLMPSFVLKQCNFLTYWFFGVDTEKEKKLLQTIILDTDKRFLTWAIHAILTWQNKEIPANLVHIHGSKDHILPCNLVKYDYLIEDGGHFMTVNRAQEIEQIIRAVIKT</sequence>
<dbReference type="AlphaFoldDB" id="A0A378U125"/>
<dbReference type="EMBL" id="UGQL01000002">
    <property type="protein sequence ID" value="STZ68908.1"/>
    <property type="molecule type" value="Genomic_DNA"/>
</dbReference>
<protein>
    <submittedName>
        <fullName evidence="1">Alpha/beta hydrolase family</fullName>
    </submittedName>
</protein>
<evidence type="ECO:0000313" key="2">
    <source>
        <dbReference type="Proteomes" id="UP000255024"/>
    </source>
</evidence>
<dbReference type="InterPro" id="IPR029058">
    <property type="entry name" value="AB_hydrolase_fold"/>
</dbReference>
<dbReference type="GO" id="GO:0016787">
    <property type="term" value="F:hydrolase activity"/>
    <property type="evidence" value="ECO:0007669"/>
    <property type="project" value="UniProtKB-KW"/>
</dbReference>
<name>A0A378U125_MYROD</name>
<keyword evidence="1" id="KW-0378">Hydrolase</keyword>
<accession>A0A378U125</accession>
<reference evidence="1 2" key="1">
    <citation type="submission" date="2018-06" db="EMBL/GenBank/DDBJ databases">
        <authorList>
            <consortium name="Pathogen Informatics"/>
            <person name="Doyle S."/>
        </authorList>
    </citation>
    <scope>NUCLEOTIDE SEQUENCE [LARGE SCALE GENOMIC DNA]</scope>
    <source>
        <strain evidence="1 2">NCTC11179</strain>
    </source>
</reference>